<evidence type="ECO:0000259" key="1">
    <source>
        <dbReference type="PROSITE" id="PS51782"/>
    </source>
</evidence>
<dbReference type="InterPro" id="IPR016047">
    <property type="entry name" value="M23ase_b-sheet_dom"/>
</dbReference>
<dbReference type="InterPro" id="IPR011055">
    <property type="entry name" value="Dup_hybrid_motif"/>
</dbReference>
<reference evidence="2 3" key="1">
    <citation type="submission" date="2013-10" db="EMBL/GenBank/DDBJ databases">
        <title>The Genome Sequence of Prevotella nigrescens CC14M.</title>
        <authorList>
            <consortium name="The Broad Institute Genomics Platform"/>
            <person name="Earl A."/>
            <person name="Allen-Vercoe E."/>
            <person name="Daigneault M."/>
            <person name="Young S.K."/>
            <person name="Zeng Q."/>
            <person name="Gargeya S."/>
            <person name="Fitzgerald M."/>
            <person name="Abouelleil A."/>
            <person name="Alvarado L."/>
            <person name="Chapman S.B."/>
            <person name="Gainer-Dewar J."/>
            <person name="Goldberg J."/>
            <person name="Griggs A."/>
            <person name="Gujja S."/>
            <person name="Hansen M."/>
            <person name="Howarth C."/>
            <person name="Imamovic A."/>
            <person name="Ireland A."/>
            <person name="Larimer J."/>
            <person name="McCowan C."/>
            <person name="Murphy C."/>
            <person name="Pearson M."/>
            <person name="Poon T.W."/>
            <person name="Priest M."/>
            <person name="Roberts A."/>
            <person name="Saif S."/>
            <person name="Shea T."/>
            <person name="Sykes S."/>
            <person name="Wortman J."/>
            <person name="Nusbaum C."/>
            <person name="Birren B."/>
        </authorList>
    </citation>
    <scope>NUCLEOTIDE SEQUENCE [LARGE SCALE GENOMIC DNA]</scope>
    <source>
        <strain evidence="2 3">CC14M</strain>
    </source>
</reference>
<keyword evidence="3" id="KW-1185">Reference proteome</keyword>
<protein>
    <recommendedName>
        <fullName evidence="1">LysM domain-containing protein</fullName>
    </recommendedName>
</protein>
<dbReference type="EMBL" id="AZJH01000005">
    <property type="protein sequence ID" value="ETD29610.1"/>
    <property type="molecule type" value="Genomic_DNA"/>
</dbReference>
<dbReference type="SUPFAM" id="SSF51261">
    <property type="entry name" value="Duplicated hybrid motif"/>
    <property type="match status" value="1"/>
</dbReference>
<dbReference type="CDD" id="cd00118">
    <property type="entry name" value="LysM"/>
    <property type="match status" value="1"/>
</dbReference>
<dbReference type="PANTHER" id="PTHR21666">
    <property type="entry name" value="PEPTIDASE-RELATED"/>
    <property type="match status" value="1"/>
</dbReference>
<evidence type="ECO:0000313" key="3">
    <source>
        <dbReference type="Proteomes" id="UP000018727"/>
    </source>
</evidence>
<dbReference type="InterPro" id="IPR050570">
    <property type="entry name" value="Cell_wall_metabolism_enzyme"/>
</dbReference>
<dbReference type="CDD" id="cd12797">
    <property type="entry name" value="M23_peptidase"/>
    <property type="match status" value="1"/>
</dbReference>
<dbReference type="PATRIC" id="fig|1073366.3.peg.293"/>
<dbReference type="HOGENOM" id="CLU_054747_1_0_10"/>
<dbReference type="SMART" id="SM00257">
    <property type="entry name" value="LysM"/>
    <property type="match status" value="1"/>
</dbReference>
<dbReference type="Gene3D" id="2.70.70.10">
    <property type="entry name" value="Glucose Permease (Domain IIA)"/>
    <property type="match status" value="1"/>
</dbReference>
<dbReference type="Pfam" id="PF01551">
    <property type="entry name" value="Peptidase_M23"/>
    <property type="match status" value="1"/>
</dbReference>
<feature type="domain" description="LysM" evidence="1">
    <location>
        <begin position="337"/>
        <end position="381"/>
    </location>
</feature>
<dbReference type="PANTHER" id="PTHR21666:SF270">
    <property type="entry name" value="MUREIN HYDROLASE ACTIVATOR ENVC"/>
    <property type="match status" value="1"/>
</dbReference>
<dbReference type="Proteomes" id="UP000018727">
    <property type="component" value="Unassembled WGS sequence"/>
</dbReference>
<dbReference type="Gene3D" id="3.10.350.10">
    <property type="entry name" value="LysM domain"/>
    <property type="match status" value="1"/>
</dbReference>
<dbReference type="SUPFAM" id="SSF54106">
    <property type="entry name" value="LysM domain"/>
    <property type="match status" value="1"/>
</dbReference>
<name>V8CRF4_9BACT</name>
<organism evidence="2 3">
    <name type="scientific">Prevotella nigrescens CC14M</name>
    <dbReference type="NCBI Taxonomy" id="1073366"/>
    <lineage>
        <taxon>Bacteria</taxon>
        <taxon>Pseudomonadati</taxon>
        <taxon>Bacteroidota</taxon>
        <taxon>Bacteroidia</taxon>
        <taxon>Bacteroidales</taxon>
        <taxon>Prevotellaceae</taxon>
        <taxon>Prevotella</taxon>
    </lineage>
</organism>
<dbReference type="PROSITE" id="PS51782">
    <property type="entry name" value="LYSM"/>
    <property type="match status" value="1"/>
</dbReference>
<comment type="caution">
    <text evidence="2">The sequence shown here is derived from an EMBL/GenBank/DDBJ whole genome shotgun (WGS) entry which is preliminary data.</text>
</comment>
<sequence length="382" mass="43380">MSLLENTYLCNVLNRFSWSFVLFNYLRTTFWKLKRLIHLKYNRIRKENIMTLKRIVKTLGLSALLGFVVTPVCAQDLIARQSPVDRRAKSLDTMVINRLQEAEEVESPSASLYNDWSNSKTHAQGYLPDVYKIDLRGFHMPTPSRVVTSNYGRRWGRAHKGLDIKVYIGDTIRAAFSGKVRIVGYDARGYGKYIVIRHNNGLETYYGHLSKQIVYANQTVRAGEPIALGGNTGRSTGSHLHFETRLAGVAINPALLFDFPHQDVTGDFYVFRKQTLDNESARATALRGKDASPGYSRENIQGKGRTRYSFNESSMPNTDYSARRNSVAQQTNSNQILYHKVTEGETLESIARQHGISKEQLCKLNHLGIYTTLVQGQILRYS</sequence>
<dbReference type="InterPro" id="IPR036779">
    <property type="entry name" value="LysM_dom_sf"/>
</dbReference>
<dbReference type="AlphaFoldDB" id="V8CRF4"/>
<proteinExistence type="predicted"/>
<gene>
    <name evidence="2" type="ORF">HMPREF1173_00294</name>
</gene>
<accession>V8CRF4</accession>
<dbReference type="InterPro" id="IPR018392">
    <property type="entry name" value="LysM"/>
</dbReference>
<evidence type="ECO:0000313" key="2">
    <source>
        <dbReference type="EMBL" id="ETD29610.1"/>
    </source>
</evidence>
<dbReference type="Pfam" id="PF01476">
    <property type="entry name" value="LysM"/>
    <property type="match status" value="1"/>
</dbReference>
<dbReference type="GO" id="GO:0004222">
    <property type="term" value="F:metalloendopeptidase activity"/>
    <property type="evidence" value="ECO:0007669"/>
    <property type="project" value="TreeGrafter"/>
</dbReference>